<dbReference type="PANTHER" id="PTHR35271">
    <property type="entry name" value="ABC TRANSPORTER, SUBSTRATE-BINDING LIPOPROTEIN-RELATED"/>
    <property type="match status" value="1"/>
</dbReference>
<gene>
    <name evidence="1" type="ORF">FHR70_004048</name>
</gene>
<reference evidence="1 2" key="1">
    <citation type="submission" date="2020-08" db="EMBL/GenBank/DDBJ databases">
        <title>The Agave Microbiome: Exploring the role of microbial communities in plant adaptations to desert environments.</title>
        <authorList>
            <person name="Partida-Martinez L.P."/>
        </authorList>
    </citation>
    <scope>NUCLEOTIDE SEQUENCE [LARGE SCALE GENOMIC DNA]</scope>
    <source>
        <strain evidence="1 2">AT3.9</strain>
    </source>
</reference>
<protein>
    <submittedName>
        <fullName evidence="1">Putative ABC transport system substrate-binding protein</fullName>
    </submittedName>
</protein>
<dbReference type="AlphaFoldDB" id="A0A7W4YXX1"/>
<dbReference type="InterPro" id="IPR007487">
    <property type="entry name" value="ABC_transpt-TYRBP-like"/>
</dbReference>
<evidence type="ECO:0000313" key="2">
    <source>
        <dbReference type="Proteomes" id="UP000532010"/>
    </source>
</evidence>
<name>A0A7W4YXX1_9HYPH</name>
<dbReference type="PANTHER" id="PTHR35271:SF1">
    <property type="entry name" value="ABC TRANSPORTER, SUBSTRATE-BINDING LIPOPROTEIN"/>
    <property type="match status" value="1"/>
</dbReference>
<dbReference type="SUPFAM" id="SSF53822">
    <property type="entry name" value="Periplasmic binding protein-like I"/>
    <property type="match status" value="1"/>
</dbReference>
<dbReference type="Proteomes" id="UP000532010">
    <property type="component" value="Unassembled WGS sequence"/>
</dbReference>
<evidence type="ECO:0000313" key="1">
    <source>
        <dbReference type="EMBL" id="MBB3020960.1"/>
    </source>
</evidence>
<dbReference type="InterPro" id="IPR028082">
    <property type="entry name" value="Peripla_BP_I"/>
</dbReference>
<dbReference type="Pfam" id="PF04392">
    <property type="entry name" value="ABC_sub_bind"/>
    <property type="match status" value="1"/>
</dbReference>
<sequence>MSWWPPEVAVHAEQFRKGLRDLGYVEGRDITVEAHFTDGNRDRTRAVVRKLIEDKVDILVVSTTPAIAVTKEEAGSLHIVISLVSDPLAAGFAASLSNPGGNLTGMTTFSPGLVAKRVELMKEIRPELRVIAFLGSSRDVNTGTFLRNMQTEADRSGLRLIPYLIDGPARIDRAVFEAMRHEGAEAVIVQPIFMGHQERIIHLANAAGLPIVADYSLFAHAGAMFTYGIDDHAQMRRAAYFVDRIFKGAHPGDLPIQQPTEFRLVVNAGAAKRFGWAIPLSVLARADEVIE</sequence>
<comment type="caution">
    <text evidence="1">The sequence shown here is derived from an EMBL/GenBank/DDBJ whole genome shotgun (WGS) entry which is preliminary data.</text>
</comment>
<dbReference type="CDD" id="cd06325">
    <property type="entry name" value="PBP1_ABC_unchar_transporter"/>
    <property type="match status" value="1"/>
</dbReference>
<dbReference type="Gene3D" id="3.40.50.2300">
    <property type="match status" value="2"/>
</dbReference>
<keyword evidence="2" id="KW-1185">Reference proteome</keyword>
<proteinExistence type="predicted"/>
<organism evidence="1 2">
    <name type="scientific">Microvirga lupini</name>
    <dbReference type="NCBI Taxonomy" id="420324"/>
    <lineage>
        <taxon>Bacteria</taxon>
        <taxon>Pseudomonadati</taxon>
        <taxon>Pseudomonadota</taxon>
        <taxon>Alphaproteobacteria</taxon>
        <taxon>Hyphomicrobiales</taxon>
        <taxon>Methylobacteriaceae</taxon>
        <taxon>Microvirga</taxon>
    </lineage>
</organism>
<dbReference type="RefSeq" id="WP_183453387.1">
    <property type="nucleotide sequence ID" value="NZ_JACHWB010000006.1"/>
</dbReference>
<accession>A0A7W4YXX1</accession>
<dbReference type="EMBL" id="JACHWB010000006">
    <property type="protein sequence ID" value="MBB3020960.1"/>
    <property type="molecule type" value="Genomic_DNA"/>
</dbReference>